<reference evidence="2 3" key="1">
    <citation type="submission" date="2017-06" db="EMBL/GenBank/DDBJ databases">
        <authorList>
            <person name="Kim H.J."/>
            <person name="Triplett B.A."/>
        </authorList>
    </citation>
    <scope>NUCLEOTIDE SEQUENCE [LARGE SCALE GENOMIC DNA]</scope>
    <source>
        <strain evidence="2 3">S18795</strain>
    </source>
</reference>
<accession>A0A246KT04</accession>
<proteinExistence type="predicted"/>
<dbReference type="Proteomes" id="UP000825066">
    <property type="component" value="Chromosome"/>
</dbReference>
<organism evidence="2 3">
    <name type="scientific">Stenotrophomonas pavanii</name>
    <dbReference type="NCBI Taxonomy" id="487698"/>
    <lineage>
        <taxon>Bacteria</taxon>
        <taxon>Pseudomonadati</taxon>
        <taxon>Pseudomonadota</taxon>
        <taxon>Gammaproteobacteria</taxon>
        <taxon>Lysobacterales</taxon>
        <taxon>Lysobacteraceae</taxon>
        <taxon>Stenotrophomonas</taxon>
    </lineage>
</organism>
<name>A0A246KT04_9GAMM</name>
<dbReference type="RefSeq" id="WP_049464759.1">
    <property type="nucleotide sequence ID" value="NZ_AP024684.1"/>
</dbReference>
<protein>
    <recommendedName>
        <fullName evidence="5">DUF4440 domain-containing protein</fullName>
    </recommendedName>
</protein>
<evidence type="ECO:0000313" key="2">
    <source>
        <dbReference type="EMBL" id="OWR26987.1"/>
    </source>
</evidence>
<reference evidence="1 4" key="2">
    <citation type="submission" date="2021-05" db="EMBL/GenBank/DDBJ databases">
        <title>Complete Genome Sequence of Stenotrophomonas pavanii strain Y.</title>
        <authorList>
            <person name="Dohra H."/>
            <person name="Mohad Din A.R.J."/>
            <person name="Suzuki K."/>
            <person name="Fatma A."/>
            <person name="Honjyo M."/>
            <person name="Nishimura T."/>
            <person name="Moriuch R."/>
            <person name="Masuda K."/>
            <person name="Minoura A."/>
            <person name="Tashiro Y."/>
            <person name="Futamata H."/>
        </authorList>
    </citation>
    <scope>NUCLEOTIDE SEQUENCE [LARGE SCALE GENOMIC DNA]</scope>
    <source>
        <strain evidence="1">Berkeley</strain>
        <strain evidence="4">Y</strain>
    </source>
</reference>
<keyword evidence="4" id="KW-1185">Reference proteome</keyword>
<evidence type="ECO:0008006" key="5">
    <source>
        <dbReference type="Google" id="ProtNLM"/>
    </source>
</evidence>
<evidence type="ECO:0000313" key="4">
    <source>
        <dbReference type="Proteomes" id="UP000825066"/>
    </source>
</evidence>
<dbReference type="EMBL" id="NIXP01000146">
    <property type="protein sequence ID" value="OWR26987.1"/>
    <property type="molecule type" value="Genomic_DNA"/>
</dbReference>
<dbReference type="Proteomes" id="UP000197904">
    <property type="component" value="Unassembled WGS sequence"/>
</dbReference>
<gene>
    <name evidence="2" type="ORF">CEE55_21070</name>
    <name evidence="1" type="ORF">STNY_R15110</name>
</gene>
<sequence length="102" mass="11272">MPMLALMLLFSSLFGDGDGGGPTENALRSQILRVEAAQDAHGAEPLQLYHLRPDRILRLGCQRLPDPHSAAPDAGPVQVRVAQLWERVDGRWQIRRSISIHG</sequence>
<evidence type="ECO:0000313" key="3">
    <source>
        <dbReference type="Proteomes" id="UP000197904"/>
    </source>
</evidence>
<dbReference type="EMBL" id="AP024684">
    <property type="protein sequence ID" value="BCX43324.1"/>
    <property type="molecule type" value="Genomic_DNA"/>
</dbReference>
<evidence type="ECO:0000313" key="1">
    <source>
        <dbReference type="EMBL" id="BCX43324.1"/>
    </source>
</evidence>
<dbReference type="AlphaFoldDB" id="A0A246KT04"/>